<dbReference type="EC" id="1.14.11.-" evidence="9"/>
<dbReference type="InterPro" id="IPR006620">
    <property type="entry name" value="Pro_4_hyd_alph"/>
</dbReference>
<evidence type="ECO:0000313" key="10">
    <source>
        <dbReference type="Proteomes" id="UP000095672"/>
    </source>
</evidence>
<dbReference type="PANTHER" id="PTHR41536">
    <property type="entry name" value="PKHD-TYPE HYDROXYLASE YBIX"/>
    <property type="match status" value="1"/>
</dbReference>
<name>A0A1C9W6E5_9GAMM</name>
<dbReference type="KEGG" id="micc:AUP74_01264"/>
<dbReference type="HAMAP" id="MF_00657">
    <property type="entry name" value="Hydroxyl_YbiX"/>
    <property type="match status" value="1"/>
</dbReference>
<evidence type="ECO:0000256" key="1">
    <source>
        <dbReference type="ARBA" id="ARBA00001961"/>
    </source>
</evidence>
<dbReference type="GO" id="GO:0031418">
    <property type="term" value="F:L-ascorbic acid binding"/>
    <property type="evidence" value="ECO:0007669"/>
    <property type="project" value="UniProtKB-KW"/>
</dbReference>
<accession>A0A1C9W6E5</accession>
<evidence type="ECO:0000256" key="5">
    <source>
        <dbReference type="ARBA" id="ARBA00023002"/>
    </source>
</evidence>
<dbReference type="PROSITE" id="PS51471">
    <property type="entry name" value="FE2OG_OXY"/>
    <property type="match status" value="1"/>
</dbReference>
<dbReference type="Pfam" id="PF13640">
    <property type="entry name" value="2OG-FeII_Oxy_3"/>
    <property type="match status" value="1"/>
</dbReference>
<dbReference type="OrthoDB" id="9812472at2"/>
<dbReference type="Gene3D" id="2.60.120.620">
    <property type="entry name" value="q2cbj1_9rhob like domain"/>
    <property type="match status" value="1"/>
</dbReference>
<protein>
    <submittedName>
        <fullName evidence="9">PKHD-type hydroxylase</fullName>
        <ecNumber evidence="9">1.14.11.-</ecNumber>
    </submittedName>
</protein>
<organism evidence="9 10">
    <name type="scientific">Microbulbifer aggregans</name>
    <dbReference type="NCBI Taxonomy" id="1769779"/>
    <lineage>
        <taxon>Bacteria</taxon>
        <taxon>Pseudomonadati</taxon>
        <taxon>Pseudomonadota</taxon>
        <taxon>Gammaproteobacteria</taxon>
        <taxon>Cellvibrionales</taxon>
        <taxon>Microbulbiferaceae</taxon>
        <taxon>Microbulbifer</taxon>
    </lineage>
</organism>
<evidence type="ECO:0000256" key="3">
    <source>
        <dbReference type="ARBA" id="ARBA00022896"/>
    </source>
</evidence>
<evidence type="ECO:0000259" key="8">
    <source>
        <dbReference type="PROSITE" id="PS51471"/>
    </source>
</evidence>
<evidence type="ECO:0000256" key="4">
    <source>
        <dbReference type="ARBA" id="ARBA00022964"/>
    </source>
</evidence>
<dbReference type="AlphaFoldDB" id="A0A1C9W6E5"/>
<comment type="cofactor">
    <cofactor evidence="7">
        <name>Fe(2+)</name>
        <dbReference type="ChEBI" id="CHEBI:29033"/>
    </cofactor>
    <text evidence="7">Binds 1 Fe(2+) ion per subunit.</text>
</comment>
<dbReference type="GO" id="GO:0006879">
    <property type="term" value="P:intracellular iron ion homeostasis"/>
    <property type="evidence" value="ECO:0007669"/>
    <property type="project" value="TreeGrafter"/>
</dbReference>
<dbReference type="PANTHER" id="PTHR41536:SF1">
    <property type="entry name" value="PKHD-TYPE HYDROXYLASE YBIX"/>
    <property type="match status" value="1"/>
</dbReference>
<dbReference type="GO" id="GO:0006974">
    <property type="term" value="P:DNA damage response"/>
    <property type="evidence" value="ECO:0007669"/>
    <property type="project" value="TreeGrafter"/>
</dbReference>
<keyword evidence="4 7" id="KW-0223">Dioxygenase</keyword>
<dbReference type="Gene3D" id="4.10.860.20">
    <property type="entry name" value="Rabenosyn, Rab binding domain"/>
    <property type="match status" value="1"/>
</dbReference>
<feature type="binding site" evidence="7">
    <location>
        <position position="95"/>
    </location>
    <ligand>
        <name>Fe cation</name>
        <dbReference type="ChEBI" id="CHEBI:24875"/>
    </ligand>
</feature>
<dbReference type="EMBL" id="CP014143">
    <property type="protein sequence ID" value="AOS96724.1"/>
    <property type="molecule type" value="Genomic_DNA"/>
</dbReference>
<proteinExistence type="inferred from homology"/>
<keyword evidence="2 7" id="KW-0479">Metal-binding</keyword>
<keyword evidence="10" id="KW-1185">Reference proteome</keyword>
<dbReference type="RefSeq" id="WP_069946832.1">
    <property type="nucleotide sequence ID" value="NZ_CP014143.1"/>
</dbReference>
<evidence type="ECO:0000256" key="2">
    <source>
        <dbReference type="ARBA" id="ARBA00022723"/>
    </source>
</evidence>
<evidence type="ECO:0000256" key="7">
    <source>
        <dbReference type="HAMAP-Rule" id="MF_00657"/>
    </source>
</evidence>
<dbReference type="NCBIfam" id="NF003975">
    <property type="entry name" value="PRK05467.1-4"/>
    <property type="match status" value="1"/>
</dbReference>
<dbReference type="InterPro" id="IPR044862">
    <property type="entry name" value="Pro_4_hyd_alph_FE2OG_OXY"/>
</dbReference>
<dbReference type="NCBIfam" id="NF003974">
    <property type="entry name" value="PRK05467.1-3"/>
    <property type="match status" value="1"/>
</dbReference>
<dbReference type="Pfam" id="PF18331">
    <property type="entry name" value="PKHD_C"/>
    <property type="match status" value="1"/>
</dbReference>
<keyword evidence="5 7" id="KW-0560">Oxidoreductase</keyword>
<gene>
    <name evidence="9" type="ORF">AUP74_01264</name>
</gene>
<keyword evidence="6 7" id="KW-0408">Iron</keyword>
<dbReference type="SMART" id="SM00702">
    <property type="entry name" value="P4Hc"/>
    <property type="match status" value="1"/>
</dbReference>
<dbReference type="STRING" id="1769779.AUP74_01264"/>
<dbReference type="Proteomes" id="UP000095672">
    <property type="component" value="Chromosome"/>
</dbReference>
<evidence type="ECO:0000256" key="6">
    <source>
        <dbReference type="ARBA" id="ARBA00023004"/>
    </source>
</evidence>
<dbReference type="InterPro" id="IPR023550">
    <property type="entry name" value="PKHD_hydroxylase"/>
</dbReference>
<reference evidence="10" key="1">
    <citation type="submission" date="2016-01" db="EMBL/GenBank/DDBJ databases">
        <title>Complete genome sequence of Microbulbifer sp. CCB-MM1, a halophile isolated from Matang Mangrove Forest, Perak.</title>
        <authorList>
            <person name="Moh T.H."/>
            <person name="Dinesh B."/>
            <person name="Lau N.-S."/>
            <person name="Go F."/>
            <person name="Alexander Chong S.-C."/>
        </authorList>
    </citation>
    <scope>NUCLEOTIDE SEQUENCE [LARGE SCALE GENOMIC DNA]</scope>
    <source>
        <strain evidence="10">CCB-MM1</strain>
    </source>
</reference>
<comment type="cofactor">
    <cofactor evidence="1 7">
        <name>L-ascorbate</name>
        <dbReference type="ChEBI" id="CHEBI:38290"/>
    </cofactor>
</comment>
<evidence type="ECO:0000313" key="9">
    <source>
        <dbReference type="EMBL" id="AOS96724.1"/>
    </source>
</evidence>
<dbReference type="GO" id="GO:0016706">
    <property type="term" value="F:2-oxoglutarate-dependent dioxygenase activity"/>
    <property type="evidence" value="ECO:0007669"/>
    <property type="project" value="UniProtKB-UniRule"/>
</dbReference>
<feature type="domain" description="Fe2OG dioxygenase" evidence="8">
    <location>
        <begin position="77"/>
        <end position="177"/>
    </location>
</feature>
<sequence>MVVIEQILTSSEVKTFHEVLDSASWLDGKETAMGMAATVKNNHQADPADAHIRQLANHLLARIGETPKLISAALPQRIFPPCFNRYGISEEYGYHVDAAIMRLPDSQDVLRSDVSMTVFLNEPDEYEGGELVIATEFGEQKVKLAAGHAVVYPSSSLHKVTTVTAGQRIAAITWMQSMVPDVSLRQTLFQLDTAIQNLINSKQADRTELDRLHHVYHNLVRQFSQV</sequence>
<dbReference type="PATRIC" id="fig|1769779.3.peg.1284"/>
<dbReference type="GO" id="GO:0005506">
    <property type="term" value="F:iron ion binding"/>
    <property type="evidence" value="ECO:0007669"/>
    <property type="project" value="UniProtKB-UniRule"/>
</dbReference>
<feature type="binding site" evidence="7">
    <location>
        <position position="158"/>
    </location>
    <ligand>
        <name>Fe cation</name>
        <dbReference type="ChEBI" id="CHEBI:24875"/>
    </ligand>
</feature>
<feature type="binding site" evidence="7">
    <location>
        <position position="97"/>
    </location>
    <ligand>
        <name>Fe cation</name>
        <dbReference type="ChEBI" id="CHEBI:24875"/>
    </ligand>
</feature>
<feature type="binding site" evidence="7">
    <location>
        <position position="168"/>
    </location>
    <ligand>
        <name>2-oxoglutarate</name>
        <dbReference type="ChEBI" id="CHEBI:16810"/>
    </ligand>
</feature>
<dbReference type="InterPro" id="IPR041097">
    <property type="entry name" value="PKHD_C"/>
</dbReference>
<dbReference type="InterPro" id="IPR005123">
    <property type="entry name" value="Oxoglu/Fe-dep_dioxygenase_dom"/>
</dbReference>
<keyword evidence="3 7" id="KW-0847">Vitamin C</keyword>